<dbReference type="PANTHER" id="PTHR34137:SF1">
    <property type="entry name" value="EXODEOXYRIBONUCLEASE 7 SMALL SUBUNIT"/>
    <property type="match status" value="1"/>
</dbReference>
<keyword evidence="3 6" id="KW-0540">Nuclease</keyword>
<comment type="subunit">
    <text evidence="6">Heterooligomer composed of large and small subunits.</text>
</comment>
<keyword evidence="2 6" id="KW-0963">Cytoplasm</keyword>
<dbReference type="EMBL" id="CP060204">
    <property type="protein sequence ID" value="QNH53737.1"/>
    <property type="molecule type" value="Genomic_DNA"/>
</dbReference>
<dbReference type="NCBIfam" id="TIGR01280">
    <property type="entry name" value="xseB"/>
    <property type="match status" value="1"/>
</dbReference>
<proteinExistence type="inferred from homology"/>
<dbReference type="AlphaFoldDB" id="A0A7G7VHZ4"/>
<comment type="function">
    <text evidence="6">Bidirectionally degrades single-stranded DNA into large acid-insoluble oligonucleotides, which are then degraded further into small acid-soluble oligonucleotides.</text>
</comment>
<dbReference type="GO" id="GO:0005829">
    <property type="term" value="C:cytosol"/>
    <property type="evidence" value="ECO:0007669"/>
    <property type="project" value="TreeGrafter"/>
</dbReference>
<dbReference type="GO" id="GO:0006308">
    <property type="term" value="P:DNA catabolic process"/>
    <property type="evidence" value="ECO:0007669"/>
    <property type="project" value="UniProtKB-UniRule"/>
</dbReference>
<evidence type="ECO:0000256" key="1">
    <source>
        <dbReference type="ARBA" id="ARBA00009998"/>
    </source>
</evidence>
<dbReference type="PANTHER" id="PTHR34137">
    <property type="entry name" value="EXODEOXYRIBONUCLEASE 7 SMALL SUBUNIT"/>
    <property type="match status" value="1"/>
</dbReference>
<organism evidence="7 8">
    <name type="scientific">Selenomonas timonae</name>
    <dbReference type="NCBI Taxonomy" id="2754044"/>
    <lineage>
        <taxon>Bacteria</taxon>
        <taxon>Bacillati</taxon>
        <taxon>Bacillota</taxon>
        <taxon>Negativicutes</taxon>
        <taxon>Selenomonadales</taxon>
        <taxon>Selenomonadaceae</taxon>
        <taxon>Selenomonas</taxon>
    </lineage>
</organism>
<dbReference type="Gene3D" id="1.10.287.1040">
    <property type="entry name" value="Exonuclease VII, small subunit"/>
    <property type="match status" value="1"/>
</dbReference>
<evidence type="ECO:0000313" key="7">
    <source>
        <dbReference type="EMBL" id="QNH53737.1"/>
    </source>
</evidence>
<dbReference type="GO" id="GO:0009318">
    <property type="term" value="C:exodeoxyribonuclease VII complex"/>
    <property type="evidence" value="ECO:0007669"/>
    <property type="project" value="UniProtKB-UniRule"/>
</dbReference>
<dbReference type="GO" id="GO:0008855">
    <property type="term" value="F:exodeoxyribonuclease VII activity"/>
    <property type="evidence" value="ECO:0007669"/>
    <property type="project" value="UniProtKB-UniRule"/>
</dbReference>
<dbReference type="InterPro" id="IPR037004">
    <property type="entry name" value="Exonuc_VII_ssu_sf"/>
</dbReference>
<evidence type="ECO:0000256" key="3">
    <source>
        <dbReference type="ARBA" id="ARBA00022722"/>
    </source>
</evidence>
<dbReference type="Proteomes" id="UP000515480">
    <property type="component" value="Chromosome"/>
</dbReference>
<protein>
    <recommendedName>
        <fullName evidence="6">Exodeoxyribonuclease 7 small subunit</fullName>
        <ecNumber evidence="6">3.1.11.6</ecNumber>
    </recommendedName>
    <alternativeName>
        <fullName evidence="6">Exodeoxyribonuclease VII small subunit</fullName>
        <shortName evidence="6">Exonuclease VII small subunit</shortName>
    </alternativeName>
</protein>
<dbReference type="Pfam" id="PF02609">
    <property type="entry name" value="Exonuc_VII_S"/>
    <property type="match status" value="1"/>
</dbReference>
<accession>A0A7G7VHZ4</accession>
<comment type="catalytic activity">
    <reaction evidence="6">
        <text>Exonucleolytic cleavage in either 5'- to 3'- or 3'- to 5'-direction to yield nucleoside 5'-phosphates.</text>
        <dbReference type="EC" id="3.1.11.6"/>
    </reaction>
</comment>
<dbReference type="HAMAP" id="MF_00337">
    <property type="entry name" value="Exonuc_7_S"/>
    <property type="match status" value="1"/>
</dbReference>
<evidence type="ECO:0000313" key="8">
    <source>
        <dbReference type="Proteomes" id="UP000515480"/>
    </source>
</evidence>
<dbReference type="RefSeq" id="WP_185979866.1">
    <property type="nucleotide sequence ID" value="NZ_CP060204.1"/>
</dbReference>
<dbReference type="SUPFAM" id="SSF116842">
    <property type="entry name" value="XseB-like"/>
    <property type="match status" value="1"/>
</dbReference>
<dbReference type="EC" id="3.1.11.6" evidence="6"/>
<sequence>MARKKEMAFEDAIGALEQIVAEIETGELPLADLMAKYSEGIKLSDFCMKSLKRAEETMDLLVKETADGVSEEKLEIGG</sequence>
<comment type="similarity">
    <text evidence="1 6">Belongs to the XseB family.</text>
</comment>
<evidence type="ECO:0000256" key="5">
    <source>
        <dbReference type="ARBA" id="ARBA00022839"/>
    </source>
</evidence>
<evidence type="ECO:0000256" key="4">
    <source>
        <dbReference type="ARBA" id="ARBA00022801"/>
    </source>
</evidence>
<evidence type="ECO:0000256" key="2">
    <source>
        <dbReference type="ARBA" id="ARBA00022490"/>
    </source>
</evidence>
<keyword evidence="8" id="KW-1185">Reference proteome</keyword>
<dbReference type="PIRSF" id="PIRSF006488">
    <property type="entry name" value="Exonuc_VII_S"/>
    <property type="match status" value="1"/>
</dbReference>
<evidence type="ECO:0000256" key="6">
    <source>
        <dbReference type="HAMAP-Rule" id="MF_00337"/>
    </source>
</evidence>
<name>A0A7G7VHZ4_9FIRM</name>
<keyword evidence="4 6" id="KW-0378">Hydrolase</keyword>
<dbReference type="KEGG" id="stim:H1B31_07525"/>
<comment type="subcellular location">
    <subcellularLocation>
        <location evidence="6">Cytoplasm</location>
    </subcellularLocation>
</comment>
<keyword evidence="5 6" id="KW-0269">Exonuclease</keyword>
<reference evidence="7 8" key="1">
    <citation type="submission" date="2020-07" db="EMBL/GenBank/DDBJ databases">
        <title>Complete genome and description of Selenomonas timonensis sp. nov., a new bacterium isolated from a gingivitis subject.</title>
        <authorList>
            <person name="Antezack A."/>
        </authorList>
    </citation>
    <scope>NUCLEOTIDE SEQUENCE [LARGE SCALE GENOMIC DNA]</scope>
    <source>
        <strain evidence="7 8">Marseille-Q3039</strain>
    </source>
</reference>
<gene>
    <name evidence="6 7" type="primary">xseB</name>
    <name evidence="7" type="ORF">H1B31_07525</name>
</gene>
<dbReference type="InterPro" id="IPR003761">
    <property type="entry name" value="Exonuc_VII_S"/>
</dbReference>